<dbReference type="RefSeq" id="WP_015192721.1">
    <property type="nucleotide sequence ID" value="NC_019748.1"/>
</dbReference>
<gene>
    <name evidence="5" type="ordered locus">Sta7437_1482</name>
</gene>
<dbReference type="Proteomes" id="UP000010473">
    <property type="component" value="Chromosome"/>
</dbReference>
<dbReference type="HOGENOM" id="CLU_016472_6_3_3"/>
<keyword evidence="6" id="KW-1185">Reference proteome</keyword>
<dbReference type="STRING" id="111780.Sta7437_1482"/>
<dbReference type="Pfam" id="PF03055">
    <property type="entry name" value="RPE65"/>
    <property type="match status" value="1"/>
</dbReference>
<organism evidence="5 6">
    <name type="scientific">Stanieria cyanosphaera (strain ATCC 29371 / PCC 7437)</name>
    <dbReference type="NCBI Taxonomy" id="111780"/>
    <lineage>
        <taxon>Bacteria</taxon>
        <taxon>Bacillati</taxon>
        <taxon>Cyanobacteriota</taxon>
        <taxon>Cyanophyceae</taxon>
        <taxon>Pleurocapsales</taxon>
        <taxon>Dermocarpellaceae</taxon>
        <taxon>Stanieria</taxon>
    </lineage>
</organism>
<protein>
    <submittedName>
        <fullName evidence="5">Carotenoid oxygenase</fullName>
    </submittedName>
</protein>
<dbReference type="GO" id="GO:0046872">
    <property type="term" value="F:metal ion binding"/>
    <property type="evidence" value="ECO:0007669"/>
    <property type="project" value="UniProtKB-KW"/>
</dbReference>
<evidence type="ECO:0000256" key="2">
    <source>
        <dbReference type="ARBA" id="ARBA00022723"/>
    </source>
</evidence>
<dbReference type="PATRIC" id="fig|111780.3.peg.1544"/>
<dbReference type="eggNOG" id="COG3670">
    <property type="taxonomic scope" value="Bacteria"/>
</dbReference>
<accession>K9XSI8</accession>
<feature type="binding site" evidence="4">
    <location>
        <position position="172"/>
    </location>
    <ligand>
        <name>Fe cation</name>
        <dbReference type="ChEBI" id="CHEBI:24875"/>
        <note>catalytic</note>
    </ligand>
</feature>
<proteinExistence type="inferred from homology"/>
<keyword evidence="2 4" id="KW-0479">Metal-binding</keyword>
<feature type="binding site" evidence="4">
    <location>
        <position position="470"/>
    </location>
    <ligand>
        <name>Fe cation</name>
        <dbReference type="ChEBI" id="CHEBI:24875"/>
        <note>catalytic</note>
    </ligand>
</feature>
<name>K9XSI8_STAC7</name>
<evidence type="ECO:0000313" key="6">
    <source>
        <dbReference type="Proteomes" id="UP000010473"/>
    </source>
</evidence>
<dbReference type="InterPro" id="IPR004294">
    <property type="entry name" value="Carotenoid_Oase"/>
</dbReference>
<comment type="cofactor">
    <cofactor evidence="4">
        <name>Fe(2+)</name>
        <dbReference type="ChEBI" id="CHEBI:29033"/>
    </cofactor>
    <text evidence="4">Binds 1 Fe(2+) ion per subunit.</text>
</comment>
<dbReference type="GO" id="GO:0016121">
    <property type="term" value="P:carotene catabolic process"/>
    <property type="evidence" value="ECO:0007669"/>
    <property type="project" value="TreeGrafter"/>
</dbReference>
<sequence length="478" mass="53445">MALDMTSNYKSWSKAFSQPAQEFALTNLPILSGNIPVGLRGTLYRNGPGRLQRNQQRVGHWFDGDGAILAVNFTATGATGVYRYVQTQGYQEEEAANTFVFPNYGMTARGGFWNNWLKPVKNAANTSVLALPDRLLALWEGGLPYNVDLQTLATRGIDNLASLSKNQAFSAHPKVDRQTGEIFNFGVSVGSKTTLNLYSCSAEGKVKQQNCVELKGLPLIHDFVLAGEYLVFFIPPVRVKILPVLLGLKSFSEAMVWQPKLGTEILIFDRHNLDLVARLEGEAWYQWHFTNGFVDDNGLIIIELVRYSDFQTNQYLKEVATGKTNTAAKGTLWEIKIDLKTKQIVASTQLLDRGCEFPVVPQHLVGKSWDKTYLSIYQEGTDLSQELLNAIACYDRKTGRLSIADLGTNCYPSEPIYVPQPDNLNQGWLITVVYDDNDHRSEVRIYESDRLESEPVCRLGLPSVVPPSFHGTWKSGTF</sequence>
<evidence type="ECO:0000256" key="1">
    <source>
        <dbReference type="ARBA" id="ARBA00006787"/>
    </source>
</evidence>
<feature type="binding site" evidence="4">
    <location>
        <position position="288"/>
    </location>
    <ligand>
        <name>Fe cation</name>
        <dbReference type="ChEBI" id="CHEBI:24875"/>
        <note>catalytic</note>
    </ligand>
</feature>
<dbReference type="PANTHER" id="PTHR10543">
    <property type="entry name" value="BETA-CAROTENE DIOXYGENASE"/>
    <property type="match status" value="1"/>
</dbReference>
<dbReference type="GO" id="GO:0010436">
    <property type="term" value="F:carotenoid dioxygenase activity"/>
    <property type="evidence" value="ECO:0007669"/>
    <property type="project" value="TreeGrafter"/>
</dbReference>
<dbReference type="EMBL" id="CP003653">
    <property type="protein sequence ID" value="AFZ35049.1"/>
    <property type="molecule type" value="Genomic_DNA"/>
</dbReference>
<evidence type="ECO:0000313" key="5">
    <source>
        <dbReference type="EMBL" id="AFZ35049.1"/>
    </source>
</evidence>
<dbReference type="AlphaFoldDB" id="K9XSI8"/>
<reference evidence="6" key="1">
    <citation type="journal article" date="2013" name="Proc. Natl. Acad. Sci. U.S.A.">
        <title>Improving the coverage of the cyanobacterial phylum using diversity-driven genome sequencing.</title>
        <authorList>
            <person name="Shih P.M."/>
            <person name="Wu D."/>
            <person name="Latifi A."/>
            <person name="Axen S.D."/>
            <person name="Fewer D.P."/>
            <person name="Talla E."/>
            <person name="Calteau A."/>
            <person name="Cai F."/>
            <person name="Tandeau de Marsac N."/>
            <person name="Rippka R."/>
            <person name="Herdman M."/>
            <person name="Sivonen K."/>
            <person name="Coursin T."/>
            <person name="Laurent T."/>
            <person name="Goodwin L."/>
            <person name="Nolan M."/>
            <person name="Davenport K.W."/>
            <person name="Han C.S."/>
            <person name="Rubin E.M."/>
            <person name="Eisen J.A."/>
            <person name="Woyke T."/>
            <person name="Gugger M."/>
            <person name="Kerfeld C.A."/>
        </authorList>
    </citation>
    <scope>NUCLEOTIDE SEQUENCE [LARGE SCALE GENOMIC DNA]</scope>
    <source>
        <strain evidence="6">ATCC 29371 / PCC 7437</strain>
    </source>
</reference>
<dbReference type="KEGG" id="scs:Sta7437_1482"/>
<comment type="similarity">
    <text evidence="1">Belongs to the carotenoid oxygenase family.</text>
</comment>
<keyword evidence="3 4" id="KW-0408">Iron</keyword>
<feature type="binding site" evidence="4">
    <location>
        <position position="221"/>
    </location>
    <ligand>
        <name>Fe cation</name>
        <dbReference type="ChEBI" id="CHEBI:24875"/>
        <note>catalytic</note>
    </ligand>
</feature>
<dbReference type="PANTHER" id="PTHR10543:SF139">
    <property type="entry name" value="DIOXYGENASE"/>
    <property type="match status" value="1"/>
</dbReference>
<evidence type="ECO:0000256" key="4">
    <source>
        <dbReference type="PIRSR" id="PIRSR604294-1"/>
    </source>
</evidence>
<evidence type="ECO:0000256" key="3">
    <source>
        <dbReference type="ARBA" id="ARBA00023004"/>
    </source>
</evidence>